<dbReference type="Proteomes" id="UP000001903">
    <property type="component" value="Chromosome"/>
</dbReference>
<organism evidence="5 6">
    <name type="scientific">Haloterrigena turkmenica (strain ATCC 51198 / DSM 5511 / JCM 9101 / NCIMB 13204 / VKM B-1734 / 4k)</name>
    <name type="common">Halococcus turkmenicus</name>
    <dbReference type="NCBI Taxonomy" id="543526"/>
    <lineage>
        <taxon>Archaea</taxon>
        <taxon>Methanobacteriati</taxon>
        <taxon>Methanobacteriota</taxon>
        <taxon>Stenosarchaea group</taxon>
        <taxon>Halobacteria</taxon>
        <taxon>Halobacteriales</taxon>
        <taxon>Natrialbaceae</taxon>
        <taxon>Haloterrigena</taxon>
    </lineage>
</organism>
<protein>
    <submittedName>
        <fullName evidence="5">Polysaccharide deacetylase</fullName>
    </submittedName>
</protein>
<evidence type="ECO:0000256" key="3">
    <source>
        <dbReference type="SAM" id="MobiDB-lite"/>
    </source>
</evidence>
<feature type="compositionally biased region" description="Polar residues" evidence="3">
    <location>
        <begin position="26"/>
        <end position="38"/>
    </location>
</feature>
<dbReference type="PROSITE" id="PS51257">
    <property type="entry name" value="PROKAR_LIPOPROTEIN"/>
    <property type="match status" value="1"/>
</dbReference>
<dbReference type="EMBL" id="CP001860">
    <property type="protein sequence ID" value="ADB61052.1"/>
    <property type="molecule type" value="Genomic_DNA"/>
</dbReference>
<evidence type="ECO:0000313" key="6">
    <source>
        <dbReference type="Proteomes" id="UP000001903"/>
    </source>
</evidence>
<proteinExistence type="predicted"/>
<dbReference type="PANTHER" id="PTHR34216:SF3">
    <property type="entry name" value="POLY-BETA-1,6-N-ACETYL-D-GLUCOSAMINE N-DEACETYLASE"/>
    <property type="match status" value="1"/>
</dbReference>
<comment type="subcellular location">
    <subcellularLocation>
        <location evidence="1">Secreted</location>
    </subcellularLocation>
</comment>
<dbReference type="GO" id="GO:0005576">
    <property type="term" value="C:extracellular region"/>
    <property type="evidence" value="ECO:0007669"/>
    <property type="project" value="UniProtKB-SubCell"/>
</dbReference>
<dbReference type="CDD" id="cd10970">
    <property type="entry name" value="CE4_DAC_u1_6s"/>
    <property type="match status" value="1"/>
</dbReference>
<dbReference type="HOGENOM" id="CLU_051455_0_0_2"/>
<dbReference type="eggNOG" id="arCOG09161">
    <property type="taxonomic scope" value="Archaea"/>
</dbReference>
<feature type="region of interest" description="Disordered" evidence="3">
    <location>
        <begin position="25"/>
        <end position="44"/>
    </location>
</feature>
<gene>
    <name evidence="5" type="ordered locus">Htur_2171</name>
</gene>
<dbReference type="InterPro" id="IPR011330">
    <property type="entry name" value="Glyco_hydro/deAcase_b/a-brl"/>
</dbReference>
<evidence type="ECO:0000256" key="1">
    <source>
        <dbReference type="ARBA" id="ARBA00004613"/>
    </source>
</evidence>
<dbReference type="GeneID" id="8742773"/>
<dbReference type="RefSeq" id="WP_012943341.1">
    <property type="nucleotide sequence ID" value="NC_013743.1"/>
</dbReference>
<evidence type="ECO:0000256" key="2">
    <source>
        <dbReference type="ARBA" id="ARBA00022729"/>
    </source>
</evidence>
<dbReference type="STRING" id="543526.Htur_2171"/>
<accession>D2RTV1</accession>
<dbReference type="OrthoDB" id="248140at2157"/>
<dbReference type="InterPro" id="IPR051398">
    <property type="entry name" value="Polysacch_Deacetylase"/>
</dbReference>
<dbReference type="InterPro" id="IPR002509">
    <property type="entry name" value="NODB_dom"/>
</dbReference>
<dbReference type="GO" id="GO:0005975">
    <property type="term" value="P:carbohydrate metabolic process"/>
    <property type="evidence" value="ECO:0007669"/>
    <property type="project" value="InterPro"/>
</dbReference>
<keyword evidence="2" id="KW-0732">Signal</keyword>
<evidence type="ECO:0000313" key="5">
    <source>
        <dbReference type="EMBL" id="ADB61052.1"/>
    </source>
</evidence>
<dbReference type="AlphaFoldDB" id="D2RTV1"/>
<evidence type="ECO:0000259" key="4">
    <source>
        <dbReference type="Pfam" id="PF01522"/>
    </source>
</evidence>
<dbReference type="Pfam" id="PF01522">
    <property type="entry name" value="Polysacc_deac_1"/>
    <property type="match status" value="1"/>
</dbReference>
<name>D2RTV1_HALTV</name>
<dbReference type="GO" id="GO:0016810">
    <property type="term" value="F:hydrolase activity, acting on carbon-nitrogen (but not peptide) bonds"/>
    <property type="evidence" value="ECO:0007669"/>
    <property type="project" value="InterPro"/>
</dbReference>
<feature type="domain" description="NodB homology" evidence="4">
    <location>
        <begin position="218"/>
        <end position="335"/>
    </location>
</feature>
<sequence>MDASRRRCLRLASGAAAAAIGGCLSWGSTESNEATPPTDSGGEGFSFDPDAYEIESSFVTERLHAGSPIDELNDDPDAWLEWSGTVRTTGDESVRGDRSLVIETDYQQQEGIARTQFDEPLDLSDRAFSVAVKWDTRTEISDRLPISLTLWDGSGDGIRFAQIVEKRTLRGWHRYDLGLNAITGDPDLSSIETIDAMVWTGNDEARVYVDDFRTTETASGSYVLFHFDDIYEGAYRNAFPTLAEYGYGATAGVIIDELGADEHMNRAQLDVLADNGWEVCGHPHDSQTFAEMNPEDLESTLQRYEGWISEHGYDGSEYVIYPYGEINDENMSVVSRYHDLAFKVPTAGYGAGITSPLLCGRVNGEAVDLVRTMIDRAKRYSCVVPIMYHDVSVGDGRGISRRKFDETVQYVDDAENVEVITTGDWLSALKDGEFP</sequence>
<dbReference type="KEGG" id="htu:Htur_2171"/>
<dbReference type="Gene3D" id="3.20.20.370">
    <property type="entry name" value="Glycoside hydrolase/deacetylase"/>
    <property type="match status" value="1"/>
</dbReference>
<keyword evidence="6" id="KW-1185">Reference proteome</keyword>
<dbReference type="PANTHER" id="PTHR34216">
    <property type="match status" value="1"/>
</dbReference>
<reference evidence="5 6" key="1">
    <citation type="journal article" date="2010" name="Stand. Genomic Sci.">
        <title>Complete genome sequence of Haloterrigena turkmenica type strain (4k).</title>
        <authorList>
            <person name="Saunders E."/>
            <person name="Tindall B.J."/>
            <person name="Fahnrich R."/>
            <person name="Lapidus A."/>
            <person name="Copeland A."/>
            <person name="Del Rio T.G."/>
            <person name="Lucas S."/>
            <person name="Chen F."/>
            <person name="Tice H."/>
            <person name="Cheng J.F."/>
            <person name="Han C."/>
            <person name="Detter J.C."/>
            <person name="Bruce D."/>
            <person name="Goodwin L."/>
            <person name="Chain P."/>
            <person name="Pitluck S."/>
            <person name="Pati A."/>
            <person name="Ivanova N."/>
            <person name="Mavromatis K."/>
            <person name="Chen A."/>
            <person name="Palaniappan K."/>
            <person name="Land M."/>
            <person name="Hauser L."/>
            <person name="Chang Y.J."/>
            <person name="Jeffries C.D."/>
            <person name="Brettin T."/>
            <person name="Rohde M."/>
            <person name="Goker M."/>
            <person name="Bristow J."/>
            <person name="Eisen J.A."/>
            <person name="Markowitz V."/>
            <person name="Hugenholtz P."/>
            <person name="Klenk H.P."/>
            <person name="Kyrpides N.C."/>
        </authorList>
    </citation>
    <scope>NUCLEOTIDE SEQUENCE [LARGE SCALE GENOMIC DNA]</scope>
    <source>
        <strain evidence="6">ATCC 51198 / DSM 5511 / JCM 9101 / NCIMB 13204 / VKM B-1734 / 4k</strain>
    </source>
</reference>
<dbReference type="SUPFAM" id="SSF88713">
    <property type="entry name" value="Glycoside hydrolase/deacetylase"/>
    <property type="match status" value="1"/>
</dbReference>